<sequence>MESKMNKPNIVLVHGAWGDGSHWRQVIAKLQAKGYPVIAVQNPLTSLEDDIRRTVQVAGDLKGPTLLVGHSYGGMVITGAGNVENVIGLVYIAAFAPDEGEDPAGLFALREPPSGAAAIHPDGHGFLWLDNALYHEAFCQDLDKQESAILAATQKPIAARCFTDQSGPAAWKNKPSWYQISTQDRMIPPETQRWFAERMQPKKTLVLDASHASLASHADDIVTLIDEAANY</sequence>
<keyword evidence="3" id="KW-1185">Reference proteome</keyword>
<feature type="domain" description="AB hydrolase-1" evidence="1">
    <location>
        <begin position="10"/>
        <end position="222"/>
    </location>
</feature>
<dbReference type="InterPro" id="IPR029058">
    <property type="entry name" value="AB_hydrolase_fold"/>
</dbReference>
<dbReference type="EMBL" id="ADBY01000050">
    <property type="protein sequence ID" value="EFE94923.1"/>
    <property type="molecule type" value="Genomic_DNA"/>
</dbReference>
<dbReference type="SUPFAM" id="SSF53474">
    <property type="entry name" value="alpha/beta-Hydrolases"/>
    <property type="match status" value="1"/>
</dbReference>
<dbReference type="STRING" id="667129.HMPREF0758_3357"/>
<accession>D4E5A7</accession>
<dbReference type="ESTHER" id="serod-d4e5a7">
    <property type="family name" value="6_AlphaBeta_hydrolase"/>
</dbReference>
<dbReference type="Gene3D" id="3.40.50.1820">
    <property type="entry name" value="alpha/beta hydrolase"/>
    <property type="match status" value="1"/>
</dbReference>
<dbReference type="InterPro" id="IPR052897">
    <property type="entry name" value="Sec-Metab_Biosynth_Hydrolase"/>
</dbReference>
<evidence type="ECO:0000259" key="1">
    <source>
        <dbReference type="Pfam" id="PF12697"/>
    </source>
</evidence>
<reference evidence="2 3" key="1">
    <citation type="submission" date="2010-01" db="EMBL/GenBank/DDBJ databases">
        <authorList>
            <person name="Muzny D."/>
            <person name="Qin X."/>
            <person name="Deng J."/>
            <person name="Jiang H."/>
            <person name="Liu Y."/>
            <person name="Qu J."/>
            <person name="Song X.-Z."/>
            <person name="Zhang L."/>
            <person name="Thornton R."/>
            <person name="Coyle M."/>
            <person name="Francisco L."/>
            <person name="Jackson L."/>
            <person name="Javaid M."/>
            <person name="Korchina V."/>
            <person name="Kovar C."/>
            <person name="Mata R."/>
            <person name="Mathew T."/>
            <person name="Ngo R."/>
            <person name="Nguyen L."/>
            <person name="Nguyen N."/>
            <person name="Okwuonu G."/>
            <person name="Ongeri F."/>
            <person name="Pham C."/>
            <person name="Simmons D."/>
            <person name="Wilczek-Boney K."/>
            <person name="Hale W."/>
            <person name="Jakkamsetti A."/>
            <person name="Pham P."/>
            <person name="Ruth R."/>
            <person name="San Lucas F."/>
            <person name="Warren J."/>
            <person name="Zhang J."/>
            <person name="Zhao Z."/>
            <person name="Zhou C."/>
            <person name="Zhu D."/>
            <person name="Lee S."/>
            <person name="Bess C."/>
            <person name="Blankenburg K."/>
            <person name="Forbes L."/>
            <person name="Fu Q."/>
            <person name="Gubbala S."/>
            <person name="Hirani K."/>
            <person name="Jayaseelan J.C."/>
            <person name="Lara F."/>
            <person name="Munidasa M."/>
            <person name="Palculict T."/>
            <person name="Patil S."/>
            <person name="Pu L.-L."/>
            <person name="Saada N."/>
            <person name="Tang L."/>
            <person name="Weissenberger G."/>
            <person name="Zhu Y."/>
            <person name="Hemphill L."/>
            <person name="Shang Y."/>
            <person name="Youmans B."/>
            <person name="Ayvaz T."/>
            <person name="Ross M."/>
            <person name="Santibanez J."/>
            <person name="Aqrawi P."/>
            <person name="Gross S."/>
            <person name="Joshi V."/>
            <person name="Fowler G."/>
            <person name="Nazareth L."/>
            <person name="Reid J."/>
            <person name="Worley K."/>
            <person name="Petrosino J."/>
            <person name="Highlander S."/>
            <person name="Gibbs R."/>
        </authorList>
    </citation>
    <scope>NUCLEOTIDE SEQUENCE [LARGE SCALE GENOMIC DNA]</scope>
    <source>
        <strain evidence="2 3">DSM 4582</strain>
    </source>
</reference>
<evidence type="ECO:0000313" key="2">
    <source>
        <dbReference type="EMBL" id="EFE94923.1"/>
    </source>
</evidence>
<dbReference type="InterPro" id="IPR000073">
    <property type="entry name" value="AB_hydrolase_1"/>
</dbReference>
<protein>
    <recommendedName>
        <fullName evidence="1">AB hydrolase-1 domain-containing protein</fullName>
    </recommendedName>
</protein>
<name>D4E5A7_SEROD</name>
<proteinExistence type="predicted"/>
<gene>
    <name evidence="2" type="ORF">HMPREF0758_3357</name>
</gene>
<evidence type="ECO:0000313" key="3">
    <source>
        <dbReference type="Proteomes" id="UP000005723"/>
    </source>
</evidence>
<comment type="caution">
    <text evidence="2">The sequence shown here is derived from an EMBL/GenBank/DDBJ whole genome shotgun (WGS) entry which is preliminary data.</text>
</comment>
<dbReference type="Pfam" id="PF12697">
    <property type="entry name" value="Abhydrolase_6"/>
    <property type="match status" value="1"/>
</dbReference>
<dbReference type="AlphaFoldDB" id="D4E5A7"/>
<dbReference type="PANTHER" id="PTHR37017">
    <property type="entry name" value="AB HYDROLASE-1 DOMAIN-CONTAINING PROTEIN-RELATED"/>
    <property type="match status" value="1"/>
</dbReference>
<dbReference type="Proteomes" id="UP000005723">
    <property type="component" value="Unassembled WGS sequence"/>
</dbReference>
<dbReference type="HOGENOM" id="CLU_046066_2_1_6"/>
<dbReference type="PANTHER" id="PTHR37017:SF11">
    <property type="entry name" value="ESTERASE_LIPASE_THIOESTERASE DOMAIN-CONTAINING PROTEIN"/>
    <property type="match status" value="1"/>
</dbReference>
<organism evidence="2 3">
    <name type="scientific">Serratia odorifera DSM 4582</name>
    <dbReference type="NCBI Taxonomy" id="667129"/>
    <lineage>
        <taxon>Bacteria</taxon>
        <taxon>Pseudomonadati</taxon>
        <taxon>Pseudomonadota</taxon>
        <taxon>Gammaproteobacteria</taxon>
        <taxon>Enterobacterales</taxon>
        <taxon>Yersiniaceae</taxon>
        <taxon>Serratia</taxon>
    </lineage>
</organism>